<dbReference type="Proteomes" id="UP000195880">
    <property type="component" value="Chromosome"/>
</dbReference>
<organism evidence="1 2">
    <name type="scientific">Streptomyces alboflavus</name>
    <dbReference type="NCBI Taxonomy" id="67267"/>
    <lineage>
        <taxon>Bacteria</taxon>
        <taxon>Bacillati</taxon>
        <taxon>Actinomycetota</taxon>
        <taxon>Actinomycetes</taxon>
        <taxon>Kitasatosporales</taxon>
        <taxon>Streptomycetaceae</taxon>
        <taxon>Streptomyces</taxon>
    </lineage>
</organism>
<evidence type="ECO:0000313" key="2">
    <source>
        <dbReference type="Proteomes" id="UP000195880"/>
    </source>
</evidence>
<name>A0A1Z1WE96_9ACTN</name>
<dbReference type="EMBL" id="CP021748">
    <property type="protein sequence ID" value="ARX84672.1"/>
    <property type="molecule type" value="Genomic_DNA"/>
</dbReference>
<keyword evidence="2" id="KW-1185">Reference proteome</keyword>
<evidence type="ECO:0008006" key="3">
    <source>
        <dbReference type="Google" id="ProtNLM"/>
    </source>
</evidence>
<evidence type="ECO:0000313" key="1">
    <source>
        <dbReference type="EMBL" id="ARX84672.1"/>
    </source>
</evidence>
<proteinExistence type="predicted"/>
<accession>A0A1Z1WE96</accession>
<dbReference type="OrthoDB" id="3424167at2"/>
<gene>
    <name evidence="1" type="ORF">SMD44_04123</name>
</gene>
<dbReference type="AlphaFoldDB" id="A0A1Z1WE96"/>
<protein>
    <recommendedName>
        <fullName evidence="3">Guanylate cyclase domain-containing protein</fullName>
    </recommendedName>
</protein>
<dbReference type="KEGG" id="salf:SMD44_04123"/>
<dbReference type="RefSeq" id="WP_087884836.1">
    <property type="nucleotide sequence ID" value="NZ_CP021748.1"/>
</dbReference>
<reference evidence="1 2" key="1">
    <citation type="submission" date="2017-05" db="EMBL/GenBank/DDBJ databases">
        <title>Streptomyces alboflavus Genome sequencing and assembly.</title>
        <authorList>
            <person name="Wang Y."/>
            <person name="Du B."/>
            <person name="Ding Y."/>
            <person name="Liu H."/>
            <person name="Hou Q."/>
            <person name="Liu K."/>
            <person name="Wang C."/>
            <person name="Yao L."/>
        </authorList>
    </citation>
    <scope>NUCLEOTIDE SEQUENCE [LARGE SCALE GENOMIC DNA]</scope>
    <source>
        <strain evidence="1 2">MDJK44</strain>
    </source>
</reference>
<sequence length="276" mass="29021">MPELPPAAWTASRPLPDYRALLAVDAQGFTAMPAIQHAAVSQLIPALVDESLTAAGLDDLKDTKAFPANTGDGVVFGFPPARLPFAVWPFLDVLNGVLGAYNVQCAGPRIRLRVALHVGPLPDTGDPGDGNGTPRTDTHRLLDSRPAKEFLARACAETTHLVAILSHRVYEDVVLAGYSGLHPHRCVEVTAAVTGKNFAQRAWLYIPSPSAELLDPSVSHHGTEVPRAAPGAATGCDSRQGVAQRVVTGVAFVGDVGRDLHSSVATARLAAGEARE</sequence>